<dbReference type="OrthoDB" id="3261852at2759"/>
<reference evidence="1 2" key="1">
    <citation type="journal article" date="2015" name="Fungal Genet. Biol.">
        <title>Evolution of novel wood decay mechanisms in Agaricales revealed by the genome sequences of Fistulina hepatica and Cylindrobasidium torrendii.</title>
        <authorList>
            <person name="Floudas D."/>
            <person name="Held B.W."/>
            <person name="Riley R."/>
            <person name="Nagy L.G."/>
            <person name="Koehler G."/>
            <person name="Ransdell A.S."/>
            <person name="Younus H."/>
            <person name="Chow J."/>
            <person name="Chiniquy J."/>
            <person name="Lipzen A."/>
            <person name="Tritt A."/>
            <person name="Sun H."/>
            <person name="Haridas S."/>
            <person name="LaButti K."/>
            <person name="Ohm R.A."/>
            <person name="Kues U."/>
            <person name="Blanchette R.A."/>
            <person name="Grigoriev I.V."/>
            <person name="Minto R.E."/>
            <person name="Hibbett D.S."/>
        </authorList>
    </citation>
    <scope>NUCLEOTIDE SEQUENCE [LARGE SCALE GENOMIC DNA]</scope>
    <source>
        <strain evidence="1 2">ATCC 64428</strain>
    </source>
</reference>
<organism evidence="1 2">
    <name type="scientific">Fistulina hepatica ATCC 64428</name>
    <dbReference type="NCBI Taxonomy" id="1128425"/>
    <lineage>
        <taxon>Eukaryota</taxon>
        <taxon>Fungi</taxon>
        <taxon>Dikarya</taxon>
        <taxon>Basidiomycota</taxon>
        <taxon>Agaricomycotina</taxon>
        <taxon>Agaricomycetes</taxon>
        <taxon>Agaricomycetidae</taxon>
        <taxon>Agaricales</taxon>
        <taxon>Fistulinaceae</taxon>
        <taxon>Fistulina</taxon>
    </lineage>
</organism>
<protein>
    <submittedName>
        <fullName evidence="1">Uncharacterized protein</fullName>
    </submittedName>
</protein>
<sequence>MPTSLSPPPVPPSELAVALHVDALDAALLKLGITNVSATTLLDTAKQKSVSKQKLPHTTAERCKGLVKLASLPDDTTLGSVPPYKSVFRKDGAACALSHKRPFRMVKCPISDPYTSVWINEYGGAVRDLPCVPATIIVTPLDDDSADPPEQRFENVWCLWDDTGVQVSCILSNQLEPPIWGGQTSGQAIMSIK</sequence>
<dbReference type="Proteomes" id="UP000054144">
    <property type="component" value="Unassembled WGS sequence"/>
</dbReference>
<dbReference type="AlphaFoldDB" id="A0A0D7APU6"/>
<keyword evidence="2" id="KW-1185">Reference proteome</keyword>
<evidence type="ECO:0000313" key="2">
    <source>
        <dbReference type="Proteomes" id="UP000054144"/>
    </source>
</evidence>
<accession>A0A0D7APU6</accession>
<name>A0A0D7APU6_9AGAR</name>
<dbReference type="EMBL" id="KN881630">
    <property type="protein sequence ID" value="KIY52808.1"/>
    <property type="molecule type" value="Genomic_DNA"/>
</dbReference>
<proteinExistence type="predicted"/>
<evidence type="ECO:0000313" key="1">
    <source>
        <dbReference type="EMBL" id="KIY52808.1"/>
    </source>
</evidence>
<gene>
    <name evidence="1" type="ORF">FISHEDRAFT_55773</name>
</gene>